<dbReference type="SUPFAM" id="SSF52172">
    <property type="entry name" value="CheY-like"/>
    <property type="match status" value="1"/>
</dbReference>
<feature type="modified residue" description="4-aspartylphosphate" evidence="6">
    <location>
        <position position="54"/>
    </location>
</feature>
<dbReference type="Proteomes" id="UP001230220">
    <property type="component" value="Unassembled WGS sequence"/>
</dbReference>
<feature type="domain" description="Response regulatory" evidence="8">
    <location>
        <begin position="5"/>
        <end position="118"/>
    </location>
</feature>
<evidence type="ECO:0000256" key="7">
    <source>
        <dbReference type="PROSITE-ProRule" id="PRU01091"/>
    </source>
</evidence>
<dbReference type="InterPro" id="IPR001789">
    <property type="entry name" value="Sig_transdc_resp-reg_receiver"/>
</dbReference>
<dbReference type="PANTHER" id="PTHR48111">
    <property type="entry name" value="REGULATOR OF RPOS"/>
    <property type="match status" value="1"/>
</dbReference>
<comment type="caution">
    <text evidence="10">The sequence shown here is derived from an EMBL/GenBank/DDBJ whole genome shotgun (WGS) entry which is preliminary data.</text>
</comment>
<dbReference type="GO" id="GO:0003677">
    <property type="term" value="F:DNA binding"/>
    <property type="evidence" value="ECO:0007669"/>
    <property type="project" value="UniProtKB-KW"/>
</dbReference>
<evidence type="ECO:0000256" key="6">
    <source>
        <dbReference type="PROSITE-ProRule" id="PRU00169"/>
    </source>
</evidence>
<proteinExistence type="predicted"/>
<accession>A0ABU0E223</accession>
<keyword evidence="3" id="KW-0805">Transcription regulation</keyword>
<dbReference type="InterPro" id="IPR039420">
    <property type="entry name" value="WalR-like"/>
</dbReference>
<evidence type="ECO:0000256" key="4">
    <source>
        <dbReference type="ARBA" id="ARBA00023125"/>
    </source>
</evidence>
<keyword evidence="4 7" id="KW-0238">DNA-binding</keyword>
<feature type="DNA-binding region" description="OmpR/PhoB-type" evidence="7">
    <location>
        <begin position="127"/>
        <end position="226"/>
    </location>
</feature>
<keyword evidence="11" id="KW-1185">Reference proteome</keyword>
<evidence type="ECO:0000256" key="2">
    <source>
        <dbReference type="ARBA" id="ARBA00023012"/>
    </source>
</evidence>
<dbReference type="SMART" id="SM00448">
    <property type="entry name" value="REC"/>
    <property type="match status" value="1"/>
</dbReference>
<evidence type="ECO:0000313" key="11">
    <source>
        <dbReference type="Proteomes" id="UP001230220"/>
    </source>
</evidence>
<evidence type="ECO:0000256" key="1">
    <source>
        <dbReference type="ARBA" id="ARBA00022553"/>
    </source>
</evidence>
<gene>
    <name evidence="10" type="ORF">J2S15_001692</name>
</gene>
<dbReference type="SMART" id="SM00862">
    <property type="entry name" value="Trans_reg_C"/>
    <property type="match status" value="1"/>
</dbReference>
<dbReference type="Pfam" id="PF00072">
    <property type="entry name" value="Response_reg"/>
    <property type="match status" value="1"/>
</dbReference>
<dbReference type="Pfam" id="PF00486">
    <property type="entry name" value="Trans_reg_C"/>
    <property type="match status" value="1"/>
</dbReference>
<dbReference type="Gene3D" id="6.10.250.690">
    <property type="match status" value="1"/>
</dbReference>
<dbReference type="Gene3D" id="1.10.10.10">
    <property type="entry name" value="Winged helix-like DNA-binding domain superfamily/Winged helix DNA-binding domain"/>
    <property type="match status" value="1"/>
</dbReference>
<keyword evidence="1 6" id="KW-0597">Phosphoprotein</keyword>
<keyword evidence="2" id="KW-0902">Two-component regulatory system</keyword>
<name>A0ABU0E223_9FIRM</name>
<keyword evidence="5" id="KW-0804">Transcription</keyword>
<dbReference type="PROSITE" id="PS51755">
    <property type="entry name" value="OMPR_PHOB"/>
    <property type="match status" value="1"/>
</dbReference>
<protein>
    <submittedName>
        <fullName evidence="10">DNA-binding response OmpR family regulator</fullName>
    </submittedName>
</protein>
<feature type="domain" description="OmpR/PhoB-type" evidence="9">
    <location>
        <begin position="127"/>
        <end position="226"/>
    </location>
</feature>
<reference evidence="10 11" key="1">
    <citation type="submission" date="2023-07" db="EMBL/GenBank/DDBJ databases">
        <title>Genomic Encyclopedia of Type Strains, Phase IV (KMG-IV): sequencing the most valuable type-strain genomes for metagenomic binning, comparative biology and taxonomic classification.</title>
        <authorList>
            <person name="Goeker M."/>
        </authorList>
    </citation>
    <scope>NUCLEOTIDE SEQUENCE [LARGE SCALE GENOMIC DNA]</scope>
    <source>
        <strain evidence="10 11">DSM 16784</strain>
    </source>
</reference>
<evidence type="ECO:0000256" key="5">
    <source>
        <dbReference type="ARBA" id="ARBA00023163"/>
    </source>
</evidence>
<dbReference type="PROSITE" id="PS50110">
    <property type="entry name" value="RESPONSE_REGULATORY"/>
    <property type="match status" value="1"/>
</dbReference>
<evidence type="ECO:0000259" key="8">
    <source>
        <dbReference type="PROSITE" id="PS50110"/>
    </source>
</evidence>
<evidence type="ECO:0000259" key="9">
    <source>
        <dbReference type="PROSITE" id="PS51755"/>
    </source>
</evidence>
<dbReference type="RefSeq" id="WP_307407236.1">
    <property type="nucleotide sequence ID" value="NZ_JAUSUR010000002.1"/>
</dbReference>
<sequence>MNEKDILIVDDDIDLSNITKDVLDDYGYTTDIAHRFYDALNKMEQYTYRLLILDINLPEGNGFEFCEHIRKESNIPILFISARTSSDDKVKALEIGGDDYLSKPYQLQELLARVNAQMRRNYDFKKSEVLKNGDLQLDVNARTVTVNDKNITLSLREFDILEYFMRHINQTIHKEALFNAVWGSNSDTEISTLAVHIRWIREKIENDPTNPVYITTIWRVGYRMEKMNEK</sequence>
<dbReference type="InterPro" id="IPR036388">
    <property type="entry name" value="WH-like_DNA-bd_sf"/>
</dbReference>
<organism evidence="10 11">
    <name type="scientific">Breznakia pachnodae</name>
    <dbReference type="NCBI Taxonomy" id="265178"/>
    <lineage>
        <taxon>Bacteria</taxon>
        <taxon>Bacillati</taxon>
        <taxon>Bacillota</taxon>
        <taxon>Erysipelotrichia</taxon>
        <taxon>Erysipelotrichales</taxon>
        <taxon>Erysipelotrichaceae</taxon>
        <taxon>Breznakia</taxon>
    </lineage>
</organism>
<dbReference type="CDD" id="cd00383">
    <property type="entry name" value="trans_reg_C"/>
    <property type="match status" value="1"/>
</dbReference>
<evidence type="ECO:0000256" key="3">
    <source>
        <dbReference type="ARBA" id="ARBA00023015"/>
    </source>
</evidence>
<dbReference type="Gene3D" id="3.40.50.2300">
    <property type="match status" value="1"/>
</dbReference>
<evidence type="ECO:0000313" key="10">
    <source>
        <dbReference type="EMBL" id="MDQ0360947.1"/>
    </source>
</evidence>
<dbReference type="InterPro" id="IPR001867">
    <property type="entry name" value="OmpR/PhoB-type_DNA-bd"/>
</dbReference>
<dbReference type="InterPro" id="IPR011006">
    <property type="entry name" value="CheY-like_superfamily"/>
</dbReference>
<dbReference type="EMBL" id="JAUSUR010000002">
    <property type="protein sequence ID" value="MDQ0360947.1"/>
    <property type="molecule type" value="Genomic_DNA"/>
</dbReference>
<dbReference type="PANTHER" id="PTHR48111:SF40">
    <property type="entry name" value="PHOSPHATE REGULON TRANSCRIPTIONAL REGULATORY PROTEIN PHOB"/>
    <property type="match status" value="1"/>
</dbReference>